<evidence type="ECO:0000256" key="1">
    <source>
        <dbReference type="SAM" id="Coils"/>
    </source>
</evidence>
<keyword evidence="1" id="KW-0175">Coiled coil</keyword>
<protein>
    <submittedName>
        <fullName evidence="3">Uncharacterized protein</fullName>
    </submittedName>
</protein>
<feature type="coiled-coil region" evidence="1">
    <location>
        <begin position="135"/>
        <end position="162"/>
    </location>
</feature>
<dbReference type="EMBL" id="JALLPJ020000593">
    <property type="protein sequence ID" value="KAL3787843.1"/>
    <property type="molecule type" value="Genomic_DNA"/>
</dbReference>
<reference evidence="3 4" key="1">
    <citation type="submission" date="2024-10" db="EMBL/GenBank/DDBJ databases">
        <title>Updated reference genomes for cyclostephanoid diatoms.</title>
        <authorList>
            <person name="Roberts W.R."/>
            <person name="Alverson A.J."/>
        </authorList>
    </citation>
    <scope>NUCLEOTIDE SEQUENCE [LARGE SCALE GENOMIC DNA]</scope>
    <source>
        <strain evidence="3 4">AJA010-31</strain>
    </source>
</reference>
<name>A0ABD3PII9_9STRA</name>
<keyword evidence="2" id="KW-0732">Signal</keyword>
<keyword evidence="4" id="KW-1185">Reference proteome</keyword>
<dbReference type="Proteomes" id="UP001530400">
    <property type="component" value="Unassembled WGS sequence"/>
</dbReference>
<proteinExistence type="predicted"/>
<organism evidence="3 4">
    <name type="scientific">Cyclotella atomus</name>
    <dbReference type="NCBI Taxonomy" id="382360"/>
    <lineage>
        <taxon>Eukaryota</taxon>
        <taxon>Sar</taxon>
        <taxon>Stramenopiles</taxon>
        <taxon>Ochrophyta</taxon>
        <taxon>Bacillariophyta</taxon>
        <taxon>Coscinodiscophyceae</taxon>
        <taxon>Thalassiosirophycidae</taxon>
        <taxon>Stephanodiscales</taxon>
        <taxon>Stephanodiscaceae</taxon>
        <taxon>Cyclotella</taxon>
    </lineage>
</organism>
<feature type="signal peptide" evidence="2">
    <location>
        <begin position="1"/>
        <end position="19"/>
    </location>
</feature>
<sequence length="180" mass="21078">MRFTLGLLLLLTNLQRTLADDVTLNKAAAPDDFDAQIQTETREEDKDPLSDDGELDLSTLNTDDIPSIDLNNKSVDKSKYSTKLDLTPAEINAKSDDELYELFYLNSQDNDGWVKETYRKLIDKMDKPDISDVELKILFKKRDMMEKRLEELDVNRKKKADEYVKRMRKRAERRRVKDEL</sequence>
<evidence type="ECO:0000256" key="2">
    <source>
        <dbReference type="SAM" id="SignalP"/>
    </source>
</evidence>
<dbReference type="AlphaFoldDB" id="A0ABD3PII9"/>
<evidence type="ECO:0000313" key="4">
    <source>
        <dbReference type="Proteomes" id="UP001530400"/>
    </source>
</evidence>
<evidence type="ECO:0000313" key="3">
    <source>
        <dbReference type="EMBL" id="KAL3787843.1"/>
    </source>
</evidence>
<accession>A0ABD3PII9</accession>
<gene>
    <name evidence="3" type="ORF">ACHAWO_009946</name>
</gene>
<comment type="caution">
    <text evidence="3">The sequence shown here is derived from an EMBL/GenBank/DDBJ whole genome shotgun (WGS) entry which is preliminary data.</text>
</comment>
<feature type="chain" id="PRO_5044763993" evidence="2">
    <location>
        <begin position="20"/>
        <end position="180"/>
    </location>
</feature>